<feature type="compositionally biased region" description="Acidic residues" evidence="1">
    <location>
        <begin position="135"/>
        <end position="147"/>
    </location>
</feature>
<dbReference type="Proteomes" id="UP001378960">
    <property type="component" value="Unassembled WGS sequence"/>
</dbReference>
<dbReference type="AlphaFoldDB" id="A0AAV5R1N2"/>
<keyword evidence="4" id="KW-1185">Reference proteome</keyword>
<dbReference type="InterPro" id="IPR018247">
    <property type="entry name" value="EF_Hand_1_Ca_BS"/>
</dbReference>
<feature type="compositionally biased region" description="Acidic residues" evidence="1">
    <location>
        <begin position="101"/>
        <end position="111"/>
    </location>
</feature>
<accession>A0AAV5R1N2</accession>
<feature type="region of interest" description="Disordered" evidence="1">
    <location>
        <begin position="97"/>
        <end position="153"/>
    </location>
</feature>
<feature type="compositionally biased region" description="Polar residues" evidence="1">
    <location>
        <begin position="317"/>
        <end position="338"/>
    </location>
</feature>
<feature type="compositionally biased region" description="Basic and acidic residues" evidence="1">
    <location>
        <begin position="719"/>
        <end position="747"/>
    </location>
</feature>
<evidence type="ECO:0000256" key="1">
    <source>
        <dbReference type="SAM" id="MobiDB-lite"/>
    </source>
</evidence>
<dbReference type="InterPro" id="IPR018564">
    <property type="entry name" value="Repl_chkpnt_MRC1_dom"/>
</dbReference>
<feature type="compositionally biased region" description="Acidic residues" evidence="1">
    <location>
        <begin position="525"/>
        <end position="537"/>
    </location>
</feature>
<name>A0AAV5R1N2_PICKL</name>
<feature type="compositionally biased region" description="Polar residues" evidence="1">
    <location>
        <begin position="560"/>
        <end position="569"/>
    </location>
</feature>
<comment type="caution">
    <text evidence="3">The sequence shown here is derived from an EMBL/GenBank/DDBJ whole genome shotgun (WGS) entry which is preliminary data.</text>
</comment>
<organism evidence="3 4">
    <name type="scientific">Pichia kluyveri</name>
    <name type="common">Yeast</name>
    <dbReference type="NCBI Taxonomy" id="36015"/>
    <lineage>
        <taxon>Eukaryota</taxon>
        <taxon>Fungi</taxon>
        <taxon>Dikarya</taxon>
        <taxon>Ascomycota</taxon>
        <taxon>Saccharomycotina</taxon>
        <taxon>Pichiomycetes</taxon>
        <taxon>Pichiales</taxon>
        <taxon>Pichiaceae</taxon>
        <taxon>Pichia</taxon>
    </lineage>
</organism>
<evidence type="ECO:0000259" key="2">
    <source>
        <dbReference type="Pfam" id="PF09444"/>
    </source>
</evidence>
<feature type="compositionally biased region" description="Basic and acidic residues" evidence="1">
    <location>
        <begin position="759"/>
        <end position="771"/>
    </location>
</feature>
<feature type="compositionally biased region" description="Basic and acidic residues" evidence="1">
    <location>
        <begin position="497"/>
        <end position="508"/>
    </location>
</feature>
<gene>
    <name evidence="3" type="ORF">DAPK24_011060</name>
</gene>
<feature type="compositionally biased region" description="Basic and acidic residues" evidence="1">
    <location>
        <begin position="538"/>
        <end position="558"/>
    </location>
</feature>
<feature type="compositionally biased region" description="Acidic residues" evidence="1">
    <location>
        <begin position="821"/>
        <end position="830"/>
    </location>
</feature>
<feature type="region of interest" description="Disordered" evidence="1">
    <location>
        <begin position="699"/>
        <end position="788"/>
    </location>
</feature>
<feature type="compositionally biased region" description="Acidic residues" evidence="1">
    <location>
        <begin position="748"/>
        <end position="758"/>
    </location>
</feature>
<feature type="region of interest" description="Disordered" evidence="1">
    <location>
        <begin position="497"/>
        <end position="569"/>
    </location>
</feature>
<feature type="region of interest" description="Disordered" evidence="1">
    <location>
        <begin position="314"/>
        <end position="338"/>
    </location>
</feature>
<evidence type="ECO:0000313" key="3">
    <source>
        <dbReference type="EMBL" id="GMM44531.1"/>
    </source>
</evidence>
<feature type="compositionally biased region" description="Polar residues" evidence="1">
    <location>
        <begin position="699"/>
        <end position="718"/>
    </location>
</feature>
<proteinExistence type="predicted"/>
<dbReference type="EMBL" id="BTGB01000001">
    <property type="protein sequence ID" value="GMM44531.1"/>
    <property type="molecule type" value="Genomic_DNA"/>
</dbReference>
<sequence length="1202" mass="138824">MKLKLLQREEKKKARDNQDNIILTKETSTQIQIQDQSTQIVVTQDFNDENNFQTQPIKSTPIGKFDEISTNIIQTNGNDNLENDNLENDEISTNVIQTNQNDEDDDDDDDEIIKVKPRTLKITDEDTNREKEDNNYDDDDDDDDEDDIIKPTQRRNRIVDEDTANNEKNAISTSNMTSLFVQDEDGDEDGDNIEDQVNAFHKMTKEYDFLSRKVTAANEHNTDDDYLLNKSKMTLNRKEIIEEKRIKREELARQFLQNELLKKAAAKIEKINPTTYSKQKLLSSLKADASNSDNDDSVNEINNNTKIEIVKRENTDSDNTQFSNLDSQEINSPSTSPLVENHKKKITIKSVLKSWKTSSTHNSESKLVELKNEKIDDESTKTHINLDDSSDDEDDDMDVTMIKKTKTLDIKLILSRKQKNKIEKVQKETLADKIKKLNAKQLKMKYMKSLNDDQYNLKSNKENGDLTDEMLAKMLYEEQIKNSKRLKQQSKLEKQKELLRKGKFPSHDDESEDDPEFSEYSSEFDMSDDEVQVENEDPEGKNEDKEEVATEDNKKESEPVISTQNIQDDTSFKLTQNDALKDFNFSFGELADQDPTQKSQSHLTTQEKFKRLKNISMTELQDENSLNSISIDNESRISNDTSFLTKQLNNADANENQIQKSTSNDNESNKINFKELLDSQNLILETQIDQPLELTQSVSQSLNTQNDNNLFDSSTQNLERTETIEIEKTDTVDNIMDTKKGEEKAGDEKEEDDDDDDDEKIKISRKVRLDNDSDDNDSEVEETEEDRQKVAELIMLAKKKERELAKQREREFKSKGLGDIMENEAVESDDEYHGVGGADRDLSDEENSEDEKLIDDASNIQTDEHEIRRYQLENELKEDQEKVSRTFKDIKTHNLTKRRAKDGVYAVDLSDDEDGEENEELLRWRELIRRRKIKERKEFMANNKYNISENDPKKSFFDTMAVNLPSHISIYKDSLSLTELDEDNSDHEAKDVNHNDTITKRDFQDYYNNTNNEIPSSSASLKRRKLNKVKSFNDDDDIRFSSFKDQEYERARYEVLSTDEEDDDDHDGSKQLKMLKKKTSVKLQRRNHLNRSTTSISEDVHDEFSVGLLSNKSNSITASFKKITEKKVKISANTGKIIRDVQVTTSSKSIANSKVAVSRLTSNESENNNLIKKPIKGSGIDRLDRMLAKGRKLGIKKLSKHH</sequence>
<evidence type="ECO:0000313" key="4">
    <source>
        <dbReference type="Proteomes" id="UP001378960"/>
    </source>
</evidence>
<feature type="domain" description="DNA replication checkpoint mediator MRC1" evidence="2">
    <location>
        <begin position="814"/>
        <end position="958"/>
    </location>
</feature>
<feature type="compositionally biased region" description="Basic and acidic residues" evidence="1">
    <location>
        <begin position="121"/>
        <end position="134"/>
    </location>
</feature>
<dbReference type="PROSITE" id="PS00018">
    <property type="entry name" value="EF_HAND_1"/>
    <property type="match status" value="1"/>
</dbReference>
<feature type="region of interest" description="Disordered" evidence="1">
    <location>
        <begin position="815"/>
        <end position="864"/>
    </location>
</feature>
<reference evidence="3 4" key="1">
    <citation type="journal article" date="2023" name="Elife">
        <title>Identification of key yeast species and microbe-microbe interactions impacting larval growth of Drosophila in the wild.</title>
        <authorList>
            <person name="Mure A."/>
            <person name="Sugiura Y."/>
            <person name="Maeda R."/>
            <person name="Honda K."/>
            <person name="Sakurai N."/>
            <person name="Takahashi Y."/>
            <person name="Watada M."/>
            <person name="Katoh T."/>
            <person name="Gotoh A."/>
            <person name="Gotoh Y."/>
            <person name="Taniguchi I."/>
            <person name="Nakamura K."/>
            <person name="Hayashi T."/>
            <person name="Katayama T."/>
            <person name="Uemura T."/>
            <person name="Hattori Y."/>
        </authorList>
    </citation>
    <scope>NUCLEOTIDE SEQUENCE [LARGE SCALE GENOMIC DNA]</scope>
    <source>
        <strain evidence="3 4">PK-24</strain>
    </source>
</reference>
<protein>
    <submittedName>
        <fullName evidence="3">Chromatin-modulating protein</fullName>
    </submittedName>
</protein>
<feature type="compositionally biased region" description="Acidic residues" evidence="1">
    <location>
        <begin position="772"/>
        <end position="785"/>
    </location>
</feature>
<dbReference type="Pfam" id="PF09444">
    <property type="entry name" value="MRC1"/>
    <property type="match status" value="1"/>
</dbReference>